<evidence type="ECO:0000313" key="3">
    <source>
        <dbReference type="Proteomes" id="UP000768163"/>
    </source>
</evidence>
<dbReference type="EMBL" id="JAACVF010000148">
    <property type="protein sequence ID" value="NCN65487.1"/>
    <property type="molecule type" value="Genomic_DNA"/>
</dbReference>
<protein>
    <recommendedName>
        <fullName evidence="1">RNA ligase domain-containing protein</fullName>
    </recommendedName>
</protein>
<dbReference type="AlphaFoldDB" id="A0A8J7Z1R3"/>
<accession>A0A8J7Z1R3</accession>
<feature type="domain" description="RNA ligase" evidence="1">
    <location>
        <begin position="82"/>
        <end position="246"/>
    </location>
</feature>
<comment type="caution">
    <text evidence="2">The sequence shown here is derived from an EMBL/GenBank/DDBJ whole genome shotgun (WGS) entry which is preliminary data.</text>
</comment>
<dbReference type="InterPro" id="IPR021122">
    <property type="entry name" value="RNA_ligase_dom_REL/Rnl2"/>
</dbReference>
<reference evidence="2" key="1">
    <citation type="submission" date="2019-11" db="EMBL/GenBank/DDBJ databases">
        <title>Lipid analysis of CO2-rich subsurface aquifers suggests an autotrophy-based deep biosphere with lysolipids enriched in CPR bacteria.</title>
        <authorList>
            <person name="Probst A.J."/>
            <person name="Elling F.J."/>
            <person name="Castelle C.J."/>
            <person name="Zhu Q."/>
            <person name="Elvert M."/>
            <person name="Birarda G."/>
            <person name="Holman H.-Y."/>
            <person name="Lane K.R."/>
            <person name="Ladd B."/>
            <person name="Ryan M.C."/>
            <person name="Woyke T."/>
            <person name="Hinrichs K.-U."/>
            <person name="Banfield J.F."/>
        </authorList>
    </citation>
    <scope>NUCLEOTIDE SEQUENCE</scope>
    <source>
        <strain evidence="2">CG_2015-01_33_1645</strain>
    </source>
</reference>
<proteinExistence type="predicted"/>
<organism evidence="2 3">
    <name type="scientific">Candidatus Altarchaeum hamiconexum</name>
    <dbReference type="NCBI Taxonomy" id="1803513"/>
    <lineage>
        <taxon>Archaea</taxon>
        <taxon>Candidatus Altarchaeota</taxon>
        <taxon>Candidatus Altiarchaeia</taxon>
        <taxon>Candidatus Altarchaeales</taxon>
        <taxon>Candidatus Altarchaeaceae</taxon>
        <taxon>Candidatus Altarchaeum</taxon>
    </lineage>
</organism>
<evidence type="ECO:0000259" key="1">
    <source>
        <dbReference type="Pfam" id="PF09414"/>
    </source>
</evidence>
<dbReference type="SUPFAM" id="SSF56091">
    <property type="entry name" value="DNA ligase/mRNA capping enzyme, catalytic domain"/>
    <property type="match status" value="1"/>
</dbReference>
<name>A0A8J7Z1R3_9ARCH</name>
<gene>
    <name evidence="2" type="ORF">GW910_05450</name>
</gene>
<dbReference type="Pfam" id="PF09414">
    <property type="entry name" value="RNA_ligase"/>
    <property type="match status" value="1"/>
</dbReference>
<sequence>MVPTHNIEELKKIYPFVEKNVVMGMGKSGKFYSADLDGLESYILTKSGTVLIVDGDREIMVPSYPKLEAPEIVRDIPVLNEKFIAEYKVDGYNVRLFYLKSLNNFVALQRGGFICAQTTAILRESYSKQFMNFFLKYPNTVLCMEVVGKKSLNATNYEFNEKNWGFGNIGYFIFDVFDISENDKLGKWYDNDFLNELKKMDLSVIPQVGIYNDGNLLVEKMAEIDPHFDGVVLKSLNQRDREHIYKLRWEYFVNKFQNKIKIKDKGGEKSEKGEQIILSHFFQGYSQPELGLNEGISVEELKNFEEYIDELDVVVKTDKANIKNKVGEITDYLMKILVSKGNFDEDMQNKLLKGIKNRLGGFVGRGMSKEDRENKEK</sequence>
<evidence type="ECO:0000313" key="2">
    <source>
        <dbReference type="EMBL" id="NCN65487.1"/>
    </source>
</evidence>
<dbReference type="Gene3D" id="3.30.470.30">
    <property type="entry name" value="DNA ligase/mRNA capping enzyme"/>
    <property type="match status" value="1"/>
</dbReference>
<dbReference type="Proteomes" id="UP000768163">
    <property type="component" value="Unassembled WGS sequence"/>
</dbReference>